<protein>
    <submittedName>
        <fullName evidence="2">Uncharacterized protein</fullName>
    </submittedName>
</protein>
<reference evidence="2" key="2">
    <citation type="journal article" date="2015" name="Fish Shellfish Immunol.">
        <title>Early steps in the European eel (Anguilla anguilla)-Vibrio vulnificus interaction in the gills: Role of the RtxA13 toxin.</title>
        <authorList>
            <person name="Callol A."/>
            <person name="Pajuelo D."/>
            <person name="Ebbesson L."/>
            <person name="Teles M."/>
            <person name="MacKenzie S."/>
            <person name="Amaro C."/>
        </authorList>
    </citation>
    <scope>NUCLEOTIDE SEQUENCE</scope>
</reference>
<keyword evidence="1" id="KW-0732">Signal</keyword>
<proteinExistence type="predicted"/>
<sequence length="58" mass="6593">MQRPSYCRSIAGHLDFVAMLLCLPAPKSSSGMYCCLCSYSQWSRKIDLSSVYILCNMY</sequence>
<accession>A0A0E9S8A6</accession>
<feature type="signal peptide" evidence="1">
    <location>
        <begin position="1"/>
        <end position="31"/>
    </location>
</feature>
<dbReference type="EMBL" id="GBXM01071081">
    <property type="protein sequence ID" value="JAH37496.1"/>
    <property type="molecule type" value="Transcribed_RNA"/>
</dbReference>
<name>A0A0E9S8A6_ANGAN</name>
<evidence type="ECO:0000313" key="2">
    <source>
        <dbReference type="EMBL" id="JAH37496.1"/>
    </source>
</evidence>
<reference evidence="2" key="1">
    <citation type="submission" date="2014-11" db="EMBL/GenBank/DDBJ databases">
        <authorList>
            <person name="Amaro Gonzalez C."/>
        </authorList>
    </citation>
    <scope>NUCLEOTIDE SEQUENCE</scope>
</reference>
<organism evidence="2">
    <name type="scientific">Anguilla anguilla</name>
    <name type="common">European freshwater eel</name>
    <name type="synonym">Muraena anguilla</name>
    <dbReference type="NCBI Taxonomy" id="7936"/>
    <lineage>
        <taxon>Eukaryota</taxon>
        <taxon>Metazoa</taxon>
        <taxon>Chordata</taxon>
        <taxon>Craniata</taxon>
        <taxon>Vertebrata</taxon>
        <taxon>Euteleostomi</taxon>
        <taxon>Actinopterygii</taxon>
        <taxon>Neopterygii</taxon>
        <taxon>Teleostei</taxon>
        <taxon>Anguilliformes</taxon>
        <taxon>Anguillidae</taxon>
        <taxon>Anguilla</taxon>
    </lineage>
</organism>
<dbReference type="AlphaFoldDB" id="A0A0E9S8A6"/>
<feature type="chain" id="PRO_5002432287" evidence="1">
    <location>
        <begin position="32"/>
        <end position="58"/>
    </location>
</feature>
<evidence type="ECO:0000256" key="1">
    <source>
        <dbReference type="SAM" id="SignalP"/>
    </source>
</evidence>